<evidence type="ECO:0000259" key="2">
    <source>
        <dbReference type="Pfam" id="PF00156"/>
    </source>
</evidence>
<organism evidence="3 4">
    <name type="scientific">Variovorax guangxiensis</name>
    <dbReference type="NCBI Taxonomy" id="1775474"/>
    <lineage>
        <taxon>Bacteria</taxon>
        <taxon>Pseudomonadati</taxon>
        <taxon>Pseudomonadota</taxon>
        <taxon>Betaproteobacteria</taxon>
        <taxon>Burkholderiales</taxon>
        <taxon>Comamonadaceae</taxon>
        <taxon>Variovorax</taxon>
    </lineage>
</organism>
<gene>
    <name evidence="3" type="ORF">EAH82_17675</name>
</gene>
<dbReference type="Gene3D" id="3.40.50.2020">
    <property type="match status" value="1"/>
</dbReference>
<comment type="similarity">
    <text evidence="1">Belongs to the ComF/GntX family.</text>
</comment>
<dbReference type="InterPro" id="IPR000836">
    <property type="entry name" value="PRTase_dom"/>
</dbReference>
<evidence type="ECO:0000256" key="1">
    <source>
        <dbReference type="ARBA" id="ARBA00008007"/>
    </source>
</evidence>
<proteinExistence type="inferred from homology"/>
<evidence type="ECO:0000313" key="4">
    <source>
        <dbReference type="Proteomes" id="UP000319212"/>
    </source>
</evidence>
<dbReference type="EMBL" id="RCZI01000005">
    <property type="protein sequence ID" value="TPG25374.1"/>
    <property type="molecule type" value="Genomic_DNA"/>
</dbReference>
<dbReference type="InterPro" id="IPR029057">
    <property type="entry name" value="PRTase-like"/>
</dbReference>
<dbReference type="RefSeq" id="WP_140844014.1">
    <property type="nucleotide sequence ID" value="NZ_RCZI01000005.1"/>
</dbReference>
<dbReference type="AlphaFoldDB" id="A0A502DK12"/>
<dbReference type="InterPro" id="IPR051910">
    <property type="entry name" value="ComF/GntX_DNA_util-trans"/>
</dbReference>
<comment type="caution">
    <text evidence="3">The sequence shown here is derived from an EMBL/GenBank/DDBJ whole genome shotgun (WGS) entry which is preliminary data.</text>
</comment>
<dbReference type="PANTHER" id="PTHR47505:SF1">
    <property type="entry name" value="DNA UTILIZATION PROTEIN YHGH"/>
    <property type="match status" value="1"/>
</dbReference>
<dbReference type="OrthoDB" id="9793412at2"/>
<evidence type="ECO:0000313" key="3">
    <source>
        <dbReference type="EMBL" id="TPG25374.1"/>
    </source>
</evidence>
<protein>
    <submittedName>
        <fullName evidence="3">ComF family protein</fullName>
    </submittedName>
</protein>
<reference evidence="3 4" key="1">
    <citation type="journal article" date="2019" name="Environ. Microbiol.">
        <title>Species interactions and distinct microbial communities in high Arctic permafrost affected cryosols are associated with the CH4 and CO2 gas fluxes.</title>
        <authorList>
            <person name="Altshuler I."/>
            <person name="Hamel J."/>
            <person name="Turney S."/>
            <person name="Magnuson E."/>
            <person name="Levesque R."/>
            <person name="Greer C."/>
            <person name="Whyte L.G."/>
        </authorList>
    </citation>
    <scope>NUCLEOTIDE SEQUENCE [LARGE SCALE GENOMIC DNA]</scope>
    <source>
        <strain evidence="3 4">S06.C</strain>
    </source>
</reference>
<dbReference type="SUPFAM" id="SSF53271">
    <property type="entry name" value="PRTase-like"/>
    <property type="match status" value="1"/>
</dbReference>
<feature type="domain" description="Phosphoribosyltransferase" evidence="2">
    <location>
        <begin position="188"/>
        <end position="223"/>
    </location>
</feature>
<name>A0A502DK12_9BURK</name>
<accession>A0A502DK12</accession>
<dbReference type="Proteomes" id="UP000319212">
    <property type="component" value="Unassembled WGS sequence"/>
</dbReference>
<dbReference type="CDD" id="cd06223">
    <property type="entry name" value="PRTases_typeI"/>
    <property type="match status" value="1"/>
</dbReference>
<sequence>MRFGSAARPFSTLLDRLPSQCAVCHAWPSRPVCDACVARFAPQMPRCVTCAVPVPAGVPRCGECVRHPPPLDACVAACAYVWPWPSHIGAFKFQGQAGWAAPFATLMRSAPWVEPAIEQCDLLMPMPLSPARLRDRGFNQALELARRLSPGKTDPGLLLRTLDTPAQSGLTRAERLRNLRGAFAVEPLRAAEVQGRRIVLVDDVMTSGASLFAAAQVLRNAGAVHLTGLVLARTDPPG</sequence>
<dbReference type="PANTHER" id="PTHR47505">
    <property type="entry name" value="DNA UTILIZATION PROTEIN YHGH"/>
    <property type="match status" value="1"/>
</dbReference>
<dbReference type="Pfam" id="PF00156">
    <property type="entry name" value="Pribosyltran"/>
    <property type="match status" value="1"/>
</dbReference>